<dbReference type="Pfam" id="PF00512">
    <property type="entry name" value="HisKA"/>
    <property type="match status" value="1"/>
</dbReference>
<dbReference type="SMART" id="SM00387">
    <property type="entry name" value="HATPase_c"/>
    <property type="match status" value="1"/>
</dbReference>
<keyword evidence="9" id="KW-0547">Nucleotide-binding</keyword>
<feature type="transmembrane region" description="Helical" evidence="19">
    <location>
        <begin position="348"/>
        <end position="371"/>
    </location>
</feature>
<dbReference type="InterPro" id="IPR000014">
    <property type="entry name" value="PAS"/>
</dbReference>
<dbReference type="CDD" id="cd00130">
    <property type="entry name" value="PAS"/>
    <property type="match status" value="3"/>
</dbReference>
<evidence type="ECO:0000259" key="21">
    <source>
        <dbReference type="PROSITE" id="PS50110"/>
    </source>
</evidence>
<dbReference type="InterPro" id="IPR018047">
    <property type="entry name" value="Ammonium_transpt_CS"/>
</dbReference>
<evidence type="ECO:0000256" key="4">
    <source>
        <dbReference type="ARBA" id="ARBA00012438"/>
    </source>
</evidence>
<organism evidence="24 25">
    <name type="scientific">Bremerella volcania</name>
    <dbReference type="NCBI Taxonomy" id="2527984"/>
    <lineage>
        <taxon>Bacteria</taxon>
        <taxon>Pseudomonadati</taxon>
        <taxon>Planctomycetota</taxon>
        <taxon>Planctomycetia</taxon>
        <taxon>Pirellulales</taxon>
        <taxon>Pirellulaceae</taxon>
        <taxon>Bremerella</taxon>
    </lineage>
</organism>
<dbReference type="GO" id="GO:0009927">
    <property type="term" value="F:histidine phosphotransfer kinase activity"/>
    <property type="evidence" value="ECO:0007669"/>
    <property type="project" value="TreeGrafter"/>
</dbReference>
<dbReference type="InterPro" id="IPR029020">
    <property type="entry name" value="Ammonium/urea_transptr"/>
</dbReference>
<keyword evidence="6 17" id="KW-0597">Phosphoprotein</keyword>
<dbReference type="Gene3D" id="1.10.287.130">
    <property type="match status" value="1"/>
</dbReference>
<feature type="domain" description="PAC" evidence="23">
    <location>
        <begin position="682"/>
        <end position="734"/>
    </location>
</feature>
<keyword evidence="7 24" id="KW-0808">Transferase</keyword>
<comment type="subcellular location">
    <subcellularLocation>
        <location evidence="2">Membrane</location>
        <topology evidence="2">Multi-pass membrane protein</topology>
    </subcellularLocation>
</comment>
<dbReference type="InterPro" id="IPR001905">
    <property type="entry name" value="Ammonium_transpt"/>
</dbReference>
<evidence type="ECO:0000259" key="22">
    <source>
        <dbReference type="PROSITE" id="PS50112"/>
    </source>
</evidence>
<keyword evidence="16" id="KW-0131">Cell cycle</keyword>
<evidence type="ECO:0000256" key="16">
    <source>
        <dbReference type="ARBA" id="ARBA00023306"/>
    </source>
</evidence>
<reference evidence="25" key="1">
    <citation type="submission" date="2019-02" db="EMBL/GenBank/DDBJ databases">
        <title>Deep-cultivation of Planctomycetes and their phenomic and genomic characterization uncovers novel biology.</title>
        <authorList>
            <person name="Wiegand S."/>
            <person name="Jogler M."/>
            <person name="Boedeker C."/>
            <person name="Pinto D."/>
            <person name="Vollmers J."/>
            <person name="Rivas-Marin E."/>
            <person name="Kohn T."/>
            <person name="Peeters S.H."/>
            <person name="Heuer A."/>
            <person name="Rast P."/>
            <person name="Oberbeckmann S."/>
            <person name="Bunk B."/>
            <person name="Jeske O."/>
            <person name="Meyerdierks A."/>
            <person name="Storesund J.E."/>
            <person name="Kallscheuer N."/>
            <person name="Luecker S."/>
            <person name="Lage O.M."/>
            <person name="Pohl T."/>
            <person name="Merkel B.J."/>
            <person name="Hornburger P."/>
            <person name="Mueller R.-W."/>
            <person name="Bruemmer F."/>
            <person name="Labrenz M."/>
            <person name="Spormann A.M."/>
            <person name="Op den Camp H."/>
            <person name="Overmann J."/>
            <person name="Amann R."/>
            <person name="Jetten M.S.M."/>
            <person name="Mascher T."/>
            <person name="Medema M.H."/>
            <person name="Devos D.P."/>
            <person name="Kaster A.-K."/>
            <person name="Ovreas L."/>
            <person name="Rohde M."/>
            <person name="Galperin M.Y."/>
            <person name="Jogler C."/>
        </authorList>
    </citation>
    <scope>NUCLEOTIDE SEQUENCE [LARGE SCALE GENOMIC DNA]</scope>
    <source>
        <strain evidence="25">Pan97</strain>
    </source>
</reference>
<feature type="transmembrane region" description="Helical" evidence="19">
    <location>
        <begin position="12"/>
        <end position="30"/>
    </location>
</feature>
<evidence type="ECO:0000256" key="12">
    <source>
        <dbReference type="ARBA" id="ARBA00022989"/>
    </source>
</evidence>
<dbReference type="PROSITE" id="PS50109">
    <property type="entry name" value="HIS_KIN"/>
    <property type="match status" value="1"/>
</dbReference>
<dbReference type="AlphaFoldDB" id="A0A518C4D6"/>
<dbReference type="Pfam" id="PF00072">
    <property type="entry name" value="Response_reg"/>
    <property type="match status" value="1"/>
</dbReference>
<dbReference type="InterPro" id="IPR013655">
    <property type="entry name" value="PAS_fold_3"/>
</dbReference>
<feature type="domain" description="PAC" evidence="23">
    <location>
        <begin position="811"/>
        <end position="864"/>
    </location>
</feature>
<dbReference type="InterPro" id="IPR004358">
    <property type="entry name" value="Sig_transdc_His_kin-like_C"/>
</dbReference>
<comment type="similarity">
    <text evidence="3">Belongs to the ammonia transporter channel (TC 1.A.11.2) family.</text>
</comment>
<feature type="domain" description="PAS" evidence="22">
    <location>
        <begin position="593"/>
        <end position="665"/>
    </location>
</feature>
<evidence type="ECO:0000256" key="9">
    <source>
        <dbReference type="ARBA" id="ARBA00022741"/>
    </source>
</evidence>
<dbReference type="InterPro" id="IPR003594">
    <property type="entry name" value="HATPase_dom"/>
</dbReference>
<feature type="transmembrane region" description="Helical" evidence="19">
    <location>
        <begin position="226"/>
        <end position="247"/>
    </location>
</feature>
<dbReference type="InterPro" id="IPR036097">
    <property type="entry name" value="HisK_dim/P_sf"/>
</dbReference>
<evidence type="ECO:0000256" key="17">
    <source>
        <dbReference type="PROSITE-ProRule" id="PRU00169"/>
    </source>
</evidence>
<dbReference type="InterPro" id="IPR005467">
    <property type="entry name" value="His_kinase_dom"/>
</dbReference>
<dbReference type="CDD" id="cd00082">
    <property type="entry name" value="HisKA"/>
    <property type="match status" value="1"/>
</dbReference>
<feature type="transmembrane region" description="Helical" evidence="19">
    <location>
        <begin position="313"/>
        <end position="336"/>
    </location>
</feature>
<dbReference type="GO" id="GO:0006355">
    <property type="term" value="P:regulation of DNA-templated transcription"/>
    <property type="evidence" value="ECO:0007669"/>
    <property type="project" value="InterPro"/>
</dbReference>
<keyword evidence="8 19" id="KW-0812">Transmembrane</keyword>
<evidence type="ECO:0000256" key="5">
    <source>
        <dbReference type="ARBA" id="ARBA00022448"/>
    </source>
</evidence>
<dbReference type="SUPFAM" id="SSF47384">
    <property type="entry name" value="Homodimeric domain of signal transducing histidine kinase"/>
    <property type="match status" value="1"/>
</dbReference>
<evidence type="ECO:0000259" key="23">
    <source>
        <dbReference type="PROSITE" id="PS50113"/>
    </source>
</evidence>
<evidence type="ECO:0000313" key="24">
    <source>
        <dbReference type="EMBL" id="QDU74088.1"/>
    </source>
</evidence>
<dbReference type="NCBIfam" id="TIGR00836">
    <property type="entry name" value="amt"/>
    <property type="match status" value="1"/>
</dbReference>
<feature type="coiled-coil region" evidence="18">
    <location>
        <begin position="448"/>
        <end position="475"/>
    </location>
</feature>
<gene>
    <name evidence="24" type="primary">luxQ_5</name>
    <name evidence="24" type="ORF">Pan97_10920</name>
</gene>
<evidence type="ECO:0000256" key="8">
    <source>
        <dbReference type="ARBA" id="ARBA00022692"/>
    </source>
</evidence>
<evidence type="ECO:0000256" key="13">
    <source>
        <dbReference type="ARBA" id="ARBA00023012"/>
    </source>
</evidence>
<dbReference type="SMART" id="SM00086">
    <property type="entry name" value="PAC"/>
    <property type="match status" value="3"/>
</dbReference>
<proteinExistence type="inferred from homology"/>
<protein>
    <recommendedName>
        <fullName evidence="4">histidine kinase</fullName>
        <ecNumber evidence="4">2.7.13.3</ecNumber>
    </recommendedName>
</protein>
<dbReference type="InterPro" id="IPR001789">
    <property type="entry name" value="Sig_transdc_resp-reg_receiver"/>
</dbReference>
<feature type="transmembrane region" description="Helical" evidence="19">
    <location>
        <begin position="160"/>
        <end position="181"/>
    </location>
</feature>
<dbReference type="InterPro" id="IPR036890">
    <property type="entry name" value="HATPase_C_sf"/>
</dbReference>
<dbReference type="Pfam" id="PF00909">
    <property type="entry name" value="Ammonium_transp"/>
    <property type="match status" value="1"/>
</dbReference>
<feature type="transmembrane region" description="Helical" evidence="19">
    <location>
        <begin position="120"/>
        <end position="140"/>
    </location>
</feature>
<dbReference type="Pfam" id="PF13426">
    <property type="entry name" value="PAS_9"/>
    <property type="match status" value="2"/>
</dbReference>
<dbReference type="Gene3D" id="3.30.565.10">
    <property type="entry name" value="Histidine kinase-like ATPase, C-terminal domain"/>
    <property type="match status" value="1"/>
</dbReference>
<keyword evidence="15" id="KW-0924">Ammonia transport</keyword>
<dbReference type="EMBL" id="CP036289">
    <property type="protein sequence ID" value="QDU74088.1"/>
    <property type="molecule type" value="Genomic_DNA"/>
</dbReference>
<evidence type="ECO:0000256" key="1">
    <source>
        <dbReference type="ARBA" id="ARBA00000085"/>
    </source>
</evidence>
<dbReference type="PROSITE" id="PS01219">
    <property type="entry name" value="AMMONIUM_TRANSP"/>
    <property type="match status" value="1"/>
</dbReference>
<dbReference type="PROSITE" id="PS50112">
    <property type="entry name" value="PAS"/>
    <property type="match status" value="2"/>
</dbReference>
<evidence type="ECO:0000256" key="2">
    <source>
        <dbReference type="ARBA" id="ARBA00004141"/>
    </source>
</evidence>
<keyword evidence="14 19" id="KW-0472">Membrane</keyword>
<dbReference type="FunFam" id="3.30.565.10:FF:000010">
    <property type="entry name" value="Sensor histidine kinase RcsC"/>
    <property type="match status" value="1"/>
</dbReference>
<evidence type="ECO:0000256" key="18">
    <source>
        <dbReference type="SAM" id="Coils"/>
    </source>
</evidence>
<dbReference type="SMART" id="SM00448">
    <property type="entry name" value="REC"/>
    <property type="match status" value="1"/>
</dbReference>
<feature type="modified residue" description="4-aspartylphosphate" evidence="17">
    <location>
        <position position="1198"/>
    </location>
</feature>
<evidence type="ECO:0000256" key="6">
    <source>
        <dbReference type="ARBA" id="ARBA00022553"/>
    </source>
</evidence>
<dbReference type="PRINTS" id="PR00344">
    <property type="entry name" value="BCTRLSENSOR"/>
</dbReference>
<dbReference type="Pfam" id="PF02518">
    <property type="entry name" value="HATPase_c"/>
    <property type="match status" value="1"/>
</dbReference>
<dbReference type="PROSITE" id="PS50113">
    <property type="entry name" value="PAC"/>
    <property type="match status" value="3"/>
</dbReference>
<dbReference type="SUPFAM" id="SSF52172">
    <property type="entry name" value="CheY-like"/>
    <property type="match status" value="1"/>
</dbReference>
<feature type="domain" description="PAC" evidence="23">
    <location>
        <begin position="538"/>
        <end position="592"/>
    </location>
</feature>
<comment type="catalytic activity">
    <reaction evidence="1">
        <text>ATP + protein L-histidine = ADP + protein N-phospho-L-histidine.</text>
        <dbReference type="EC" id="2.7.13.3"/>
    </reaction>
</comment>
<feature type="coiled-coil region" evidence="18">
    <location>
        <begin position="718"/>
        <end position="745"/>
    </location>
</feature>
<feature type="transmembrane region" description="Helical" evidence="19">
    <location>
        <begin position="259"/>
        <end position="279"/>
    </location>
</feature>
<feature type="transmembrane region" description="Helical" evidence="19">
    <location>
        <begin position="51"/>
        <end position="75"/>
    </location>
</feature>
<dbReference type="EC" id="2.7.13.3" evidence="4"/>
<dbReference type="Gene3D" id="3.30.450.20">
    <property type="entry name" value="PAS domain"/>
    <property type="match status" value="3"/>
</dbReference>
<sequence>MQISSSTFNDVWLVSCAALVFLMQAGFCCLEAGLVRSKNSINVAAKNLADFALSGVIFWAVGFGLIYGATAWGWLGTTDFFFDGGSKSGGLEAFFLFQLMFCGTATTIIGGAVSERMRFVSYLITASVVALLIYPLYAHWVWGSGGWLARLGFVDFAGSSVVHGVGGWISLAVCLIVGPRIGRFGDKNSTNCVGHNLPMAALGGLLLAFGWIGFNGGSTFELDDRIPHIVTATMLSGVAGAVTSLAAARVLRIRRELELLINGLLAGLVAITACCHVVSLFDAMVIGFVASLAMMASSHLLEKLRIDDVVGAVPVHAVAGVWGILSVALFGNLAVLDTGLGRWEQLGVQGLGATVCFAWSFGVGFGVLWCLNRIRSFRVDRQTESIGLNVSEHGSRSEFHDLLRVMEQHSETGNFEIEIDLQSHTDVGQIAQAYNNVVSSLKEKQWQVEIAIEELYQAKKELRESSRQIHSLKSNLDKHTLYSITDRSGKIIEVNEGFCRISGYKEDELIGRDHRILNSGHHPKSFWGEMWRTILAGETWRGEVCNRAKDGSLYWVDATNIPFHDSDGKIEKFVSLRFDITDRKRAEERSIAASNELQGVLGAATRVSIIASDCQGIITTFNAGAEAMLGYTAEEMVGKQTPAIIHVESEVVARGKELSQLLGERVEGFQVFVKQAMINGHEEREWTYVRKDGSTLDVSLTVTARYDDEGQIIGYLGIAQDISARKRAEEENRRLTERLDLALRGSNTGLWDWVVPTGETVFSDIWYTMLGYEPGELPMHVDTWISLCHPDDLSMATDAIQRHFRGEDPVYCCEHRVRCKDGSWLWVRDIGEVVAWNEDGSPKRMVGVHIDVQELQQAIEQANSANQAKSDFLANMSHEIRTPMTSILGYSELLLNDLSAEDLSDEHNNALETINRNGEHLLAIINDILDMSKIDAGKLSLEVLATQPHAIAEEVISLLNVRAIGKGIALRLRYDSEFPETIQSDPTRLRQILLNIVGNAIKFTEIGEVVISLSHLPEQGLMQFRVTDTGLGMTPAQLEKIANFEPFIQADSSTTREFGGTGLGLRISNCLASMLGGQIIVDSEQGFGSTFTVTVATGDIRSSSMVQLKDGAENEIVLSDDSKSSKTSTATDFNQSDRLLKGLQILLAEDGLDNQRLISLVLRKSGAVVKVVENGQLAYEAAQEAVSNGSAFDVVLMDMQMPVLDGYSAVGKLRESGYQGIIVALTAHAMVGDRQKCLDAGCNDFATKPINRQLLIELIRDLVDHSATYPADCADGVKP</sequence>
<dbReference type="RefSeq" id="WP_144971088.1">
    <property type="nucleotide sequence ID" value="NZ_CP036289.1"/>
</dbReference>
<evidence type="ECO:0000256" key="11">
    <source>
        <dbReference type="ARBA" id="ARBA00022840"/>
    </source>
</evidence>
<keyword evidence="5" id="KW-0813">Transport</keyword>
<evidence type="ECO:0000256" key="19">
    <source>
        <dbReference type="SAM" id="Phobius"/>
    </source>
</evidence>
<keyword evidence="13" id="KW-0902">Two-component regulatory system</keyword>
<evidence type="ECO:0000256" key="14">
    <source>
        <dbReference type="ARBA" id="ARBA00023136"/>
    </source>
</evidence>
<dbReference type="InterPro" id="IPR024041">
    <property type="entry name" value="NH4_transpt_AmtB-like_dom"/>
</dbReference>
<keyword evidence="10 24" id="KW-0418">Kinase</keyword>
<dbReference type="SUPFAM" id="SSF55874">
    <property type="entry name" value="ATPase domain of HSP90 chaperone/DNA topoisomerase II/histidine kinase"/>
    <property type="match status" value="1"/>
</dbReference>
<dbReference type="SUPFAM" id="SSF111352">
    <property type="entry name" value="Ammonium transporter"/>
    <property type="match status" value="1"/>
</dbReference>
<feature type="domain" description="PAS" evidence="22">
    <location>
        <begin position="484"/>
        <end position="525"/>
    </location>
</feature>
<evidence type="ECO:0000256" key="3">
    <source>
        <dbReference type="ARBA" id="ARBA00005887"/>
    </source>
</evidence>
<keyword evidence="12 19" id="KW-1133">Transmembrane helix</keyword>
<feature type="domain" description="Histidine kinase" evidence="20">
    <location>
        <begin position="875"/>
        <end position="1099"/>
    </location>
</feature>
<dbReference type="SUPFAM" id="SSF55785">
    <property type="entry name" value="PYP-like sensor domain (PAS domain)"/>
    <property type="match status" value="3"/>
</dbReference>
<accession>A0A518C4D6</accession>
<dbReference type="CDD" id="cd17546">
    <property type="entry name" value="REC_hyHK_CKI1_RcsC-like"/>
    <property type="match status" value="1"/>
</dbReference>
<name>A0A518C4D6_9BACT</name>
<keyword evidence="11" id="KW-0067">ATP-binding</keyword>
<feature type="transmembrane region" description="Helical" evidence="19">
    <location>
        <begin position="193"/>
        <end position="214"/>
    </location>
</feature>
<dbReference type="GO" id="GO:0005524">
    <property type="term" value="F:ATP binding"/>
    <property type="evidence" value="ECO:0007669"/>
    <property type="project" value="UniProtKB-KW"/>
</dbReference>
<dbReference type="Proteomes" id="UP000318626">
    <property type="component" value="Chromosome"/>
</dbReference>
<dbReference type="InterPro" id="IPR003661">
    <property type="entry name" value="HisK_dim/P_dom"/>
</dbReference>
<dbReference type="PANTHER" id="PTHR43047">
    <property type="entry name" value="TWO-COMPONENT HISTIDINE PROTEIN KINASE"/>
    <property type="match status" value="1"/>
</dbReference>
<evidence type="ECO:0000256" key="10">
    <source>
        <dbReference type="ARBA" id="ARBA00022777"/>
    </source>
</evidence>
<evidence type="ECO:0000256" key="15">
    <source>
        <dbReference type="ARBA" id="ARBA00023177"/>
    </source>
</evidence>
<dbReference type="GO" id="GO:0008519">
    <property type="term" value="F:ammonium channel activity"/>
    <property type="evidence" value="ECO:0007669"/>
    <property type="project" value="InterPro"/>
</dbReference>
<dbReference type="PROSITE" id="PS50110">
    <property type="entry name" value="RESPONSE_REGULATORY"/>
    <property type="match status" value="1"/>
</dbReference>
<feature type="domain" description="Response regulatory" evidence="21">
    <location>
        <begin position="1144"/>
        <end position="1263"/>
    </location>
</feature>
<dbReference type="GO" id="GO:0000155">
    <property type="term" value="F:phosphorelay sensor kinase activity"/>
    <property type="evidence" value="ECO:0007669"/>
    <property type="project" value="InterPro"/>
</dbReference>
<dbReference type="SMART" id="SM00091">
    <property type="entry name" value="PAS"/>
    <property type="match status" value="3"/>
</dbReference>
<dbReference type="FunFam" id="1.10.287.130:FF:000038">
    <property type="entry name" value="Sensory transduction histidine kinase"/>
    <property type="match status" value="1"/>
</dbReference>
<dbReference type="InterPro" id="IPR011006">
    <property type="entry name" value="CheY-like_superfamily"/>
</dbReference>
<dbReference type="Pfam" id="PF08447">
    <property type="entry name" value="PAS_3"/>
    <property type="match status" value="1"/>
</dbReference>
<dbReference type="SMART" id="SM00388">
    <property type="entry name" value="HisKA"/>
    <property type="match status" value="1"/>
</dbReference>
<dbReference type="KEGG" id="bvo:Pan97_10920"/>
<dbReference type="PANTHER" id="PTHR43047:SF72">
    <property type="entry name" value="OSMOSENSING HISTIDINE PROTEIN KINASE SLN1"/>
    <property type="match status" value="1"/>
</dbReference>
<evidence type="ECO:0000256" key="7">
    <source>
        <dbReference type="ARBA" id="ARBA00022679"/>
    </source>
</evidence>
<evidence type="ECO:0000259" key="20">
    <source>
        <dbReference type="PROSITE" id="PS50109"/>
    </source>
</evidence>
<dbReference type="Gene3D" id="1.10.3430.10">
    <property type="entry name" value="Ammonium transporter AmtB like domains"/>
    <property type="match status" value="1"/>
</dbReference>
<evidence type="ECO:0000313" key="25">
    <source>
        <dbReference type="Proteomes" id="UP000318626"/>
    </source>
</evidence>
<dbReference type="InterPro" id="IPR001610">
    <property type="entry name" value="PAC"/>
</dbReference>
<dbReference type="Gene3D" id="3.40.50.2300">
    <property type="match status" value="1"/>
</dbReference>
<keyword evidence="18" id="KW-0175">Coiled coil</keyword>
<keyword evidence="25" id="KW-1185">Reference proteome</keyword>
<dbReference type="CDD" id="cd16922">
    <property type="entry name" value="HATPase_EvgS-ArcB-TorS-like"/>
    <property type="match status" value="1"/>
</dbReference>
<dbReference type="OrthoDB" id="9762493at2"/>
<dbReference type="InterPro" id="IPR035965">
    <property type="entry name" value="PAS-like_dom_sf"/>
</dbReference>
<dbReference type="InterPro" id="IPR000700">
    <property type="entry name" value="PAS-assoc_C"/>
</dbReference>
<feature type="transmembrane region" description="Helical" evidence="19">
    <location>
        <begin position="95"/>
        <end position="113"/>
    </location>
</feature>
<dbReference type="GO" id="GO:0005886">
    <property type="term" value="C:plasma membrane"/>
    <property type="evidence" value="ECO:0007669"/>
    <property type="project" value="TreeGrafter"/>
</dbReference>
<dbReference type="NCBIfam" id="TIGR00229">
    <property type="entry name" value="sensory_box"/>
    <property type="match status" value="3"/>
</dbReference>